<dbReference type="SMART" id="SM00382">
    <property type="entry name" value="AAA"/>
    <property type="match status" value="1"/>
</dbReference>
<keyword evidence="5" id="KW-0547">Nucleotide-binding</keyword>
<dbReference type="InterPro" id="IPR050334">
    <property type="entry name" value="Molybdenum_import_ModC"/>
</dbReference>
<comment type="caution">
    <text evidence="12">The sequence shown here is derived from an EMBL/GenBank/DDBJ whole genome shotgun (WGS) entry which is preliminary data.</text>
</comment>
<dbReference type="EMBL" id="JACIIZ010000007">
    <property type="protein sequence ID" value="MBB6252351.1"/>
    <property type="molecule type" value="Genomic_DNA"/>
</dbReference>
<evidence type="ECO:0000259" key="11">
    <source>
        <dbReference type="PROSITE" id="PS51866"/>
    </source>
</evidence>
<dbReference type="PANTHER" id="PTHR43514:SF4">
    <property type="entry name" value="ABC TRANSPORTER I FAMILY MEMBER 10"/>
    <property type="match status" value="1"/>
</dbReference>
<keyword evidence="8" id="KW-0472">Membrane</keyword>
<keyword evidence="7" id="KW-1278">Translocase</keyword>
<evidence type="ECO:0000256" key="8">
    <source>
        <dbReference type="ARBA" id="ARBA00023136"/>
    </source>
</evidence>
<evidence type="ECO:0000256" key="1">
    <source>
        <dbReference type="ARBA" id="ARBA00022448"/>
    </source>
</evidence>
<keyword evidence="1" id="KW-0813">Transport</keyword>
<protein>
    <submittedName>
        <fullName evidence="12">Molybdate transport system ATP-binding protein</fullName>
    </submittedName>
</protein>
<evidence type="ECO:0000313" key="12">
    <source>
        <dbReference type="EMBL" id="MBB6252351.1"/>
    </source>
</evidence>
<dbReference type="InterPro" id="IPR005116">
    <property type="entry name" value="Transp-assoc_OB_typ1"/>
</dbReference>
<keyword evidence="6 12" id="KW-0067">ATP-binding</keyword>
<evidence type="ECO:0000256" key="2">
    <source>
        <dbReference type="ARBA" id="ARBA00022475"/>
    </source>
</evidence>
<dbReference type="SUPFAM" id="SSF50331">
    <property type="entry name" value="MOP-like"/>
    <property type="match status" value="1"/>
</dbReference>
<dbReference type="Proteomes" id="UP000539175">
    <property type="component" value="Unassembled WGS sequence"/>
</dbReference>
<dbReference type="NCBIfam" id="TIGR02142">
    <property type="entry name" value="modC_ABC"/>
    <property type="match status" value="1"/>
</dbReference>
<proteinExistence type="predicted"/>
<dbReference type="PROSITE" id="PS00211">
    <property type="entry name" value="ABC_TRANSPORTER_1"/>
    <property type="match status" value="1"/>
</dbReference>
<dbReference type="Pfam" id="PF00005">
    <property type="entry name" value="ABC_tran"/>
    <property type="match status" value="1"/>
</dbReference>
<organism evidence="12 13">
    <name type="scientific">Nitrospirillum iridis</name>
    <dbReference type="NCBI Taxonomy" id="765888"/>
    <lineage>
        <taxon>Bacteria</taxon>
        <taxon>Pseudomonadati</taxon>
        <taxon>Pseudomonadota</taxon>
        <taxon>Alphaproteobacteria</taxon>
        <taxon>Rhodospirillales</taxon>
        <taxon>Azospirillaceae</taxon>
        <taxon>Nitrospirillum</taxon>
    </lineage>
</organism>
<dbReference type="GO" id="GO:0016020">
    <property type="term" value="C:membrane"/>
    <property type="evidence" value="ECO:0007669"/>
    <property type="project" value="InterPro"/>
</dbReference>
<keyword evidence="2" id="KW-1003">Cell membrane</keyword>
<dbReference type="GO" id="GO:0015098">
    <property type="term" value="F:molybdate ion transmembrane transporter activity"/>
    <property type="evidence" value="ECO:0007669"/>
    <property type="project" value="InterPro"/>
</dbReference>
<dbReference type="InterPro" id="IPR004606">
    <property type="entry name" value="Mop_domain"/>
</dbReference>
<dbReference type="InterPro" id="IPR008995">
    <property type="entry name" value="Mo/tungstate-bd_C_term_dom"/>
</dbReference>
<evidence type="ECO:0000256" key="4">
    <source>
        <dbReference type="ARBA" id="ARBA00022519"/>
    </source>
</evidence>
<dbReference type="InterPro" id="IPR017871">
    <property type="entry name" value="ABC_transporter-like_CS"/>
</dbReference>
<evidence type="ECO:0000256" key="3">
    <source>
        <dbReference type="ARBA" id="ARBA00022505"/>
    </source>
</evidence>
<dbReference type="Gene3D" id="3.40.50.300">
    <property type="entry name" value="P-loop containing nucleotide triphosphate hydrolases"/>
    <property type="match status" value="1"/>
</dbReference>
<evidence type="ECO:0000256" key="6">
    <source>
        <dbReference type="ARBA" id="ARBA00022840"/>
    </source>
</evidence>
<dbReference type="Gene3D" id="2.40.50.100">
    <property type="match status" value="1"/>
</dbReference>
<dbReference type="InterPro" id="IPR003439">
    <property type="entry name" value="ABC_transporter-like_ATP-bd"/>
</dbReference>
<dbReference type="Pfam" id="PF03459">
    <property type="entry name" value="TOBE"/>
    <property type="match status" value="1"/>
</dbReference>
<dbReference type="RefSeq" id="WP_184801645.1">
    <property type="nucleotide sequence ID" value="NZ_JACIIZ010000007.1"/>
</dbReference>
<dbReference type="InterPro" id="IPR011868">
    <property type="entry name" value="ModC_ABC_ATP-bd"/>
</dbReference>
<dbReference type="PANTHER" id="PTHR43514">
    <property type="entry name" value="ABC TRANSPORTER I FAMILY MEMBER 10"/>
    <property type="match status" value="1"/>
</dbReference>
<dbReference type="AlphaFoldDB" id="A0A7X0B0Y8"/>
<evidence type="ECO:0000313" key="13">
    <source>
        <dbReference type="Proteomes" id="UP000539175"/>
    </source>
</evidence>
<evidence type="ECO:0000256" key="5">
    <source>
        <dbReference type="ARBA" id="ARBA00022741"/>
    </source>
</evidence>
<dbReference type="GO" id="GO:0005524">
    <property type="term" value="F:ATP binding"/>
    <property type="evidence" value="ECO:0007669"/>
    <property type="project" value="UniProtKB-KW"/>
</dbReference>
<feature type="domain" description="Mop" evidence="11">
    <location>
        <begin position="310"/>
        <end position="376"/>
    </location>
</feature>
<sequence length="376" mass="39528">MAGSPPPPPPSLDAPSLDMDVALRQGAFDLEAAVTAGPGLTVLFGQSGSGKSTLIDLVAGLRRPDRGRIAVGGVPLVDTASGLWLPPHRRRVGYVFQEARLLPHLTVRQNLLYGRWFARRHLTVEAPTLDSVADLLGIAPLLARRPAGLSGGEKARVALGRALLAAPRILLMDEPLAALDESRKAEILPYLERLRDQVGLPILYVTHAVAEVARLATTVVMLDQGRVRAVGAPSSLWSRPDLMDLTGGAEAGSLLDAVVGERTGDGLIPLDTPAGRILVPHLPTELAPGSRTRLRIPARDVLLSDRAPQGLSALNILPGVVSDVRLEEDGSRVVRLDCVGATVLARVTGTSAAALAIAPGRPLWAIVKAVALDPAT</sequence>
<evidence type="ECO:0000256" key="9">
    <source>
        <dbReference type="PROSITE-ProRule" id="PRU01213"/>
    </source>
</evidence>
<dbReference type="GO" id="GO:0016887">
    <property type="term" value="F:ATP hydrolysis activity"/>
    <property type="evidence" value="ECO:0007669"/>
    <property type="project" value="InterPro"/>
</dbReference>
<dbReference type="PROSITE" id="PS51866">
    <property type="entry name" value="MOP"/>
    <property type="match status" value="1"/>
</dbReference>
<evidence type="ECO:0000259" key="10">
    <source>
        <dbReference type="PROSITE" id="PS50893"/>
    </source>
</evidence>
<dbReference type="SUPFAM" id="SSF52540">
    <property type="entry name" value="P-loop containing nucleoside triphosphate hydrolases"/>
    <property type="match status" value="1"/>
</dbReference>
<evidence type="ECO:0000256" key="7">
    <source>
        <dbReference type="ARBA" id="ARBA00022967"/>
    </source>
</evidence>
<accession>A0A7X0B0Y8</accession>
<dbReference type="GO" id="GO:0140359">
    <property type="term" value="F:ABC-type transporter activity"/>
    <property type="evidence" value="ECO:0007669"/>
    <property type="project" value="InterPro"/>
</dbReference>
<keyword evidence="4" id="KW-0997">Cell inner membrane</keyword>
<reference evidence="12 13" key="1">
    <citation type="submission" date="2020-08" db="EMBL/GenBank/DDBJ databases">
        <title>Genomic Encyclopedia of Type Strains, Phase IV (KMG-IV): sequencing the most valuable type-strain genomes for metagenomic binning, comparative biology and taxonomic classification.</title>
        <authorList>
            <person name="Goeker M."/>
        </authorList>
    </citation>
    <scope>NUCLEOTIDE SEQUENCE [LARGE SCALE GENOMIC DNA]</scope>
    <source>
        <strain evidence="12 13">DSM 22198</strain>
    </source>
</reference>
<feature type="domain" description="ABC transporter" evidence="10">
    <location>
        <begin position="12"/>
        <end position="249"/>
    </location>
</feature>
<name>A0A7X0B0Y8_9PROT</name>
<keyword evidence="13" id="KW-1185">Reference proteome</keyword>
<dbReference type="PROSITE" id="PS50893">
    <property type="entry name" value="ABC_TRANSPORTER_2"/>
    <property type="match status" value="1"/>
</dbReference>
<keyword evidence="3 9" id="KW-0500">Molybdenum</keyword>
<dbReference type="InterPro" id="IPR003593">
    <property type="entry name" value="AAA+_ATPase"/>
</dbReference>
<dbReference type="InterPro" id="IPR027417">
    <property type="entry name" value="P-loop_NTPase"/>
</dbReference>
<gene>
    <name evidence="12" type="ORF">FHS74_002911</name>
</gene>